<dbReference type="GO" id="GO:0016491">
    <property type="term" value="F:oxidoreductase activity"/>
    <property type="evidence" value="ECO:0007669"/>
    <property type="project" value="InterPro"/>
</dbReference>
<dbReference type="InterPro" id="IPR008972">
    <property type="entry name" value="Cupredoxin"/>
</dbReference>
<organism evidence="4 5">
    <name type="scientific">Diploptera punctata</name>
    <name type="common">Pacific beetle cockroach</name>
    <dbReference type="NCBI Taxonomy" id="6984"/>
    <lineage>
        <taxon>Eukaryota</taxon>
        <taxon>Metazoa</taxon>
        <taxon>Ecdysozoa</taxon>
        <taxon>Arthropoda</taxon>
        <taxon>Hexapoda</taxon>
        <taxon>Insecta</taxon>
        <taxon>Pterygota</taxon>
        <taxon>Neoptera</taxon>
        <taxon>Polyneoptera</taxon>
        <taxon>Dictyoptera</taxon>
        <taxon>Blattodea</taxon>
        <taxon>Blaberoidea</taxon>
        <taxon>Blaberidae</taxon>
        <taxon>Diplopterinae</taxon>
        <taxon>Diploptera</taxon>
    </lineage>
</organism>
<reference evidence="4" key="1">
    <citation type="journal article" date="2023" name="IScience">
        <title>Live-bearing cockroach genome reveals convergent evolutionary mechanisms linked to viviparity in insects and beyond.</title>
        <authorList>
            <person name="Fouks B."/>
            <person name="Harrison M.C."/>
            <person name="Mikhailova A.A."/>
            <person name="Marchal E."/>
            <person name="English S."/>
            <person name="Carruthers M."/>
            <person name="Jennings E.C."/>
            <person name="Chiamaka E.L."/>
            <person name="Frigard R.A."/>
            <person name="Pippel M."/>
            <person name="Attardo G.M."/>
            <person name="Benoit J.B."/>
            <person name="Bornberg-Bauer E."/>
            <person name="Tobe S.S."/>
        </authorList>
    </citation>
    <scope>NUCLEOTIDE SEQUENCE</scope>
    <source>
        <strain evidence="4">Stay&amp;Tobe</strain>
    </source>
</reference>
<dbReference type="Proteomes" id="UP001233999">
    <property type="component" value="Unassembled WGS sequence"/>
</dbReference>
<dbReference type="GO" id="GO:0005886">
    <property type="term" value="C:plasma membrane"/>
    <property type="evidence" value="ECO:0007669"/>
    <property type="project" value="TreeGrafter"/>
</dbReference>
<evidence type="ECO:0008006" key="6">
    <source>
        <dbReference type="Google" id="ProtNLM"/>
    </source>
</evidence>
<evidence type="ECO:0000313" key="4">
    <source>
        <dbReference type="EMBL" id="KAJ9592211.1"/>
    </source>
</evidence>
<feature type="domain" description="Plastocyanin-like" evidence="2">
    <location>
        <begin position="100"/>
        <end position="247"/>
    </location>
</feature>
<comment type="similarity">
    <text evidence="1">Belongs to the multicopper oxidase family.</text>
</comment>
<comment type="caution">
    <text evidence="4">The sequence shown here is derived from an EMBL/GenBank/DDBJ whole genome shotgun (WGS) entry which is preliminary data.</text>
</comment>
<dbReference type="InterPro" id="IPR001117">
    <property type="entry name" value="Cu-oxidase_2nd"/>
</dbReference>
<protein>
    <recommendedName>
        <fullName evidence="6">Laccase</fullName>
    </recommendedName>
</protein>
<dbReference type="PANTHER" id="PTHR11709:SF232">
    <property type="entry name" value="STRAW, ISOFORM G"/>
    <property type="match status" value="1"/>
</dbReference>
<reference evidence="4" key="2">
    <citation type="submission" date="2023-05" db="EMBL/GenBank/DDBJ databases">
        <authorList>
            <person name="Fouks B."/>
        </authorList>
    </citation>
    <scope>NUCLEOTIDE SEQUENCE</scope>
    <source>
        <strain evidence="4">Stay&amp;Tobe</strain>
        <tissue evidence="4">Testes</tissue>
    </source>
</reference>
<dbReference type="GO" id="GO:0006826">
    <property type="term" value="P:iron ion transport"/>
    <property type="evidence" value="ECO:0007669"/>
    <property type="project" value="TreeGrafter"/>
</dbReference>
<evidence type="ECO:0000259" key="2">
    <source>
        <dbReference type="Pfam" id="PF00394"/>
    </source>
</evidence>
<dbReference type="Pfam" id="PF07731">
    <property type="entry name" value="Cu-oxidase_2"/>
    <property type="match status" value="1"/>
</dbReference>
<dbReference type="Gene3D" id="2.60.40.420">
    <property type="entry name" value="Cupredoxins - blue copper proteins"/>
    <property type="match status" value="2"/>
</dbReference>
<feature type="domain" description="Plastocyanin-like" evidence="3">
    <location>
        <begin position="370"/>
        <end position="441"/>
    </location>
</feature>
<evidence type="ECO:0000256" key="1">
    <source>
        <dbReference type="ARBA" id="ARBA00010609"/>
    </source>
</evidence>
<dbReference type="EMBL" id="JASPKZ010003843">
    <property type="protein sequence ID" value="KAJ9592211.1"/>
    <property type="molecule type" value="Genomic_DNA"/>
</dbReference>
<evidence type="ECO:0000259" key="3">
    <source>
        <dbReference type="Pfam" id="PF07731"/>
    </source>
</evidence>
<dbReference type="InterPro" id="IPR045087">
    <property type="entry name" value="Cu-oxidase_fam"/>
</dbReference>
<dbReference type="SUPFAM" id="SSF49503">
    <property type="entry name" value="Cupredoxins"/>
    <property type="match status" value="3"/>
</dbReference>
<name>A0AAD8EJ89_DIPPU</name>
<gene>
    <name evidence="4" type="ORF">L9F63_001212</name>
</gene>
<dbReference type="PANTHER" id="PTHR11709">
    <property type="entry name" value="MULTI-COPPER OXIDASE"/>
    <property type="match status" value="1"/>
</dbReference>
<sequence>ACINCLENEEDCYLPQCVTADGFEKGILTVNRRIPGPSIQCPILEDTAFRYDFIADTAGTMFCMTLHQVNGLQGSLIVRLPKKYEPHDSLYDFDLPAHHLLIMDWYHTEPETRMPGILHHDTTQLTTYYLLNGRGRYKFSNGTSSATPLHVFQVKQGKRYRFRVIGAVSTHCPAVVQIEKHKLLMIASDGSPFKPILVDSFTIFSGERYDFILSANAEPGTYWIQVKSVENCFKNDVYEMAILQYETSMDKTPKTPILKNLQLGNTILNSINSPCNEKNYQSEPDFNFEFVFGFHIATKEELFWSGNYPHFLQITPTISTIPHINNIQFITPASPLQSQYDDIPVDKFCLNGTDGLPACPFVIIDKANFGTTENHAFHLHGHTFNVIATGNLPDNLLNAKDITELMETKKIPISASPVFKDTLAVPSRGYAVVRFIANNPGNKPTNKLQ</sequence>
<accession>A0AAD8EJ89</accession>
<dbReference type="Pfam" id="PF00394">
    <property type="entry name" value="Cu-oxidase"/>
    <property type="match status" value="1"/>
</dbReference>
<dbReference type="GO" id="GO:0005507">
    <property type="term" value="F:copper ion binding"/>
    <property type="evidence" value="ECO:0007669"/>
    <property type="project" value="InterPro"/>
</dbReference>
<keyword evidence="5" id="KW-1185">Reference proteome</keyword>
<evidence type="ECO:0000313" key="5">
    <source>
        <dbReference type="Proteomes" id="UP001233999"/>
    </source>
</evidence>
<dbReference type="CDD" id="cd13884">
    <property type="entry name" value="CuRO_2_tcLCC_insect_like"/>
    <property type="match status" value="1"/>
</dbReference>
<feature type="non-terminal residue" evidence="4">
    <location>
        <position position="449"/>
    </location>
</feature>
<dbReference type="FunFam" id="2.60.40.420:FF:000045">
    <property type="entry name" value="Laccase 2"/>
    <property type="match status" value="1"/>
</dbReference>
<dbReference type="AlphaFoldDB" id="A0AAD8EJ89"/>
<proteinExistence type="inferred from homology"/>
<dbReference type="InterPro" id="IPR011706">
    <property type="entry name" value="Cu-oxidase_C"/>
</dbReference>